<name>A0ABR8DAD0_9NOST</name>
<protein>
    <submittedName>
        <fullName evidence="1">Uncharacterized protein</fullName>
    </submittedName>
</protein>
<accession>A0ABR8DAD0</accession>
<proteinExistence type="predicted"/>
<gene>
    <name evidence="1" type="ORF">H6G83_21525</name>
</gene>
<reference evidence="1 2" key="1">
    <citation type="journal article" date="2020" name="ISME J.">
        <title>Comparative genomics reveals insights into cyanobacterial evolution and habitat adaptation.</title>
        <authorList>
            <person name="Chen M.Y."/>
            <person name="Teng W.K."/>
            <person name="Zhao L."/>
            <person name="Hu C.X."/>
            <person name="Zhou Y.K."/>
            <person name="Han B.P."/>
            <person name="Song L.R."/>
            <person name="Shu W.S."/>
        </authorList>
    </citation>
    <scope>NUCLEOTIDE SEQUENCE [LARGE SCALE GENOMIC DNA]</scope>
    <source>
        <strain evidence="1 2">FACHB-119</strain>
    </source>
</reference>
<dbReference type="Proteomes" id="UP000661112">
    <property type="component" value="Unassembled WGS sequence"/>
</dbReference>
<dbReference type="RefSeq" id="WP_190476017.1">
    <property type="nucleotide sequence ID" value="NZ_JACJSG010000031.1"/>
</dbReference>
<organism evidence="1 2">
    <name type="scientific">Anabaena azotica FACHB-119</name>
    <dbReference type="NCBI Taxonomy" id="947527"/>
    <lineage>
        <taxon>Bacteria</taxon>
        <taxon>Bacillati</taxon>
        <taxon>Cyanobacteriota</taxon>
        <taxon>Cyanophyceae</taxon>
        <taxon>Nostocales</taxon>
        <taxon>Nostocaceae</taxon>
        <taxon>Anabaena</taxon>
        <taxon>Anabaena azotica</taxon>
    </lineage>
</organism>
<keyword evidence="2" id="KW-1185">Reference proteome</keyword>
<sequence length="159" mass="18671">MNDNQFNQEEFDRYKAAFCQLNNKKTIPLVISEQVAFFLVAQLQLAFRHPNNIGAARDAVRESIQPIVDYFTGDVREILERGFHLEFDLDVNNTPQPDPVWDYYDLWITLHEGKQRIDEMIAAIADKEQADIITDNNVRELLTKTVNDFDHRLRYLRLS</sequence>
<comment type="caution">
    <text evidence="1">The sequence shown here is derived from an EMBL/GenBank/DDBJ whole genome shotgun (WGS) entry which is preliminary data.</text>
</comment>
<evidence type="ECO:0000313" key="2">
    <source>
        <dbReference type="Proteomes" id="UP000661112"/>
    </source>
</evidence>
<dbReference type="EMBL" id="JACJSG010000031">
    <property type="protein sequence ID" value="MBD2503152.1"/>
    <property type="molecule type" value="Genomic_DNA"/>
</dbReference>
<evidence type="ECO:0000313" key="1">
    <source>
        <dbReference type="EMBL" id="MBD2503152.1"/>
    </source>
</evidence>